<evidence type="ECO:0000256" key="1">
    <source>
        <dbReference type="ARBA" id="ARBA00022884"/>
    </source>
</evidence>
<dbReference type="InterPro" id="IPR012677">
    <property type="entry name" value="Nucleotide-bd_a/b_plait_sf"/>
</dbReference>
<evidence type="ECO:0000313" key="4">
    <source>
        <dbReference type="EMBL" id="KAA6403111.1"/>
    </source>
</evidence>
<dbReference type="AlphaFoldDB" id="A0A5J4X7A2"/>
<dbReference type="GO" id="GO:0003729">
    <property type="term" value="F:mRNA binding"/>
    <property type="evidence" value="ECO:0007669"/>
    <property type="project" value="TreeGrafter"/>
</dbReference>
<dbReference type="PANTHER" id="PTHR48025:SF1">
    <property type="entry name" value="RRM DOMAIN-CONTAINING PROTEIN"/>
    <property type="match status" value="1"/>
</dbReference>
<dbReference type="PANTHER" id="PTHR48025">
    <property type="entry name" value="OS02G0815200 PROTEIN"/>
    <property type="match status" value="1"/>
</dbReference>
<dbReference type="Pfam" id="PF00076">
    <property type="entry name" value="RRM_1"/>
    <property type="match status" value="1"/>
</dbReference>
<sequence length="77" mass="8850">MDLYVTNVDYNATQQELHQHFSQAGVVLQVKIPYSGGYGCRYAFVTMENYYSAQKAIRLFNCSKFKGRAIHFMLALC</sequence>
<reference evidence="4 5" key="1">
    <citation type="submission" date="2019-03" db="EMBL/GenBank/DDBJ databases">
        <title>Single cell metagenomics reveals metabolic interactions within the superorganism composed of flagellate Streblomastix strix and complex community of Bacteroidetes bacteria on its surface.</title>
        <authorList>
            <person name="Treitli S.C."/>
            <person name="Kolisko M."/>
            <person name="Husnik F."/>
            <person name="Keeling P."/>
            <person name="Hampl V."/>
        </authorList>
    </citation>
    <scope>NUCLEOTIDE SEQUENCE [LARGE SCALE GENOMIC DNA]</scope>
    <source>
        <strain evidence="4">ST1C</strain>
    </source>
</reference>
<feature type="domain" description="RRM" evidence="3">
    <location>
        <begin position="1"/>
        <end position="77"/>
    </location>
</feature>
<proteinExistence type="predicted"/>
<organism evidence="4 5">
    <name type="scientific">Streblomastix strix</name>
    <dbReference type="NCBI Taxonomy" id="222440"/>
    <lineage>
        <taxon>Eukaryota</taxon>
        <taxon>Metamonada</taxon>
        <taxon>Preaxostyla</taxon>
        <taxon>Oxymonadida</taxon>
        <taxon>Streblomastigidae</taxon>
        <taxon>Streblomastix</taxon>
    </lineage>
</organism>
<dbReference type="PROSITE" id="PS50102">
    <property type="entry name" value="RRM"/>
    <property type="match status" value="1"/>
</dbReference>
<dbReference type="InterPro" id="IPR035979">
    <property type="entry name" value="RBD_domain_sf"/>
</dbReference>
<dbReference type="InterPro" id="IPR000504">
    <property type="entry name" value="RRM_dom"/>
</dbReference>
<name>A0A5J4X7A2_9EUKA</name>
<evidence type="ECO:0000256" key="2">
    <source>
        <dbReference type="PROSITE-ProRule" id="PRU00176"/>
    </source>
</evidence>
<dbReference type="Gene3D" id="3.30.70.330">
    <property type="match status" value="1"/>
</dbReference>
<comment type="caution">
    <text evidence="4">The sequence shown here is derived from an EMBL/GenBank/DDBJ whole genome shotgun (WGS) entry which is preliminary data.</text>
</comment>
<dbReference type="InterPro" id="IPR050502">
    <property type="entry name" value="Euk_RNA-bind_prot"/>
</dbReference>
<keyword evidence="1 2" id="KW-0694">RNA-binding</keyword>
<dbReference type="SMART" id="SM00360">
    <property type="entry name" value="RRM"/>
    <property type="match status" value="1"/>
</dbReference>
<dbReference type="CDD" id="cd00590">
    <property type="entry name" value="RRM_SF"/>
    <property type="match status" value="1"/>
</dbReference>
<accession>A0A5J4X7A2</accession>
<evidence type="ECO:0000259" key="3">
    <source>
        <dbReference type="PROSITE" id="PS50102"/>
    </source>
</evidence>
<dbReference type="OrthoDB" id="272703at2759"/>
<dbReference type="GO" id="GO:0005634">
    <property type="term" value="C:nucleus"/>
    <property type="evidence" value="ECO:0007669"/>
    <property type="project" value="TreeGrafter"/>
</dbReference>
<evidence type="ECO:0000313" key="5">
    <source>
        <dbReference type="Proteomes" id="UP000324800"/>
    </source>
</evidence>
<dbReference type="EMBL" id="SNRW01000138">
    <property type="protein sequence ID" value="KAA6403111.1"/>
    <property type="molecule type" value="Genomic_DNA"/>
</dbReference>
<dbReference type="SUPFAM" id="SSF54928">
    <property type="entry name" value="RNA-binding domain, RBD"/>
    <property type="match status" value="1"/>
</dbReference>
<dbReference type="Proteomes" id="UP000324800">
    <property type="component" value="Unassembled WGS sequence"/>
</dbReference>
<gene>
    <name evidence="4" type="ORF">EZS28_001358</name>
</gene>
<protein>
    <recommendedName>
        <fullName evidence="3">RRM domain-containing protein</fullName>
    </recommendedName>
</protein>